<evidence type="ECO:0000313" key="2">
    <source>
        <dbReference type="Proteomes" id="UP000321901"/>
    </source>
</evidence>
<comment type="caution">
    <text evidence="1">The sequence shown here is derived from an EMBL/GenBank/DDBJ whole genome shotgun (WGS) entry which is preliminary data.</text>
</comment>
<dbReference type="InterPro" id="IPR014962">
    <property type="entry name" value="YolD"/>
</dbReference>
<organism evidence="1 2">
    <name type="scientific">Sporosarcina luteola</name>
    <dbReference type="NCBI Taxonomy" id="582850"/>
    <lineage>
        <taxon>Bacteria</taxon>
        <taxon>Bacillati</taxon>
        <taxon>Bacillota</taxon>
        <taxon>Bacilli</taxon>
        <taxon>Bacillales</taxon>
        <taxon>Caryophanaceae</taxon>
        <taxon>Sporosarcina</taxon>
    </lineage>
</organism>
<keyword evidence="2" id="KW-1185">Reference proteome</keyword>
<sequence length="110" mass="13281">MIRDRGRIKWTAMMLPEHVEQLRDWQKEDQHQIREQPDEQQLEEWNYQIREAVERDLSLTVHYWQDEKVMTASGIVRKINRMEGELQLITPTGEVCRVPFVNLKSISDFE</sequence>
<reference evidence="1 2" key="1">
    <citation type="submission" date="2019-07" db="EMBL/GenBank/DDBJ databases">
        <title>Whole genome shotgun sequence of Sporosarcina luteola NBRC 105378.</title>
        <authorList>
            <person name="Hosoyama A."/>
            <person name="Uohara A."/>
            <person name="Ohji S."/>
            <person name="Ichikawa N."/>
        </authorList>
    </citation>
    <scope>NUCLEOTIDE SEQUENCE [LARGE SCALE GENOMIC DNA]</scope>
    <source>
        <strain evidence="1 2">NBRC 105378</strain>
    </source>
</reference>
<evidence type="ECO:0000313" key="1">
    <source>
        <dbReference type="EMBL" id="GEN83675.1"/>
    </source>
</evidence>
<dbReference type="Proteomes" id="UP000321901">
    <property type="component" value="Unassembled WGS sequence"/>
</dbReference>
<name>A0A511Z8A6_9BACL</name>
<dbReference type="Pfam" id="PF08863">
    <property type="entry name" value="YolD"/>
    <property type="match status" value="1"/>
</dbReference>
<dbReference type="AlphaFoldDB" id="A0A511Z8A6"/>
<accession>A0A511Z8A6</accession>
<protein>
    <recommendedName>
        <fullName evidence="3">YolD-like family protein</fullName>
    </recommendedName>
</protein>
<dbReference type="OrthoDB" id="1644322at2"/>
<proteinExistence type="predicted"/>
<evidence type="ECO:0008006" key="3">
    <source>
        <dbReference type="Google" id="ProtNLM"/>
    </source>
</evidence>
<gene>
    <name evidence="1" type="primary">yolD</name>
    <name evidence="1" type="ORF">SLU01_19870</name>
</gene>
<dbReference type="RefSeq" id="WP_147057804.1">
    <property type="nucleotide sequence ID" value="NZ_BJYL01000024.1"/>
</dbReference>
<dbReference type="EMBL" id="BJYL01000024">
    <property type="protein sequence ID" value="GEN83675.1"/>
    <property type="molecule type" value="Genomic_DNA"/>
</dbReference>